<sequence length="169" mass="19218">MIGKVFFSRRNVCVNVGIIKTFARPVLNLDFEVWQLGPVAKDLFVDLSSSKQHLLKDYIQTALDDEGRAYVSAQRPFDDGEFSDSEIALMDYVIDRFGKCTAKELVGLTHRPHSPWTMTAQKNGVLEGLLAEKIMTTDHQIDFSTLLDDEGKQRYADHIEYLDMSKSLQ</sequence>
<proteinExistence type="predicted"/>
<dbReference type="InterPro" id="IPR025272">
    <property type="entry name" value="SocA_Panacea"/>
</dbReference>
<dbReference type="Pfam" id="PF13274">
    <property type="entry name" value="SocA_Panacea"/>
    <property type="match status" value="1"/>
</dbReference>
<name>A0ABV7JJ30_9SPHI</name>
<dbReference type="RefSeq" id="WP_379022458.1">
    <property type="nucleotide sequence ID" value="NZ_JBHRTA010000031.1"/>
</dbReference>
<keyword evidence="3" id="KW-1185">Reference proteome</keyword>
<comment type="caution">
    <text evidence="2">The sequence shown here is derived from an EMBL/GenBank/DDBJ whole genome shotgun (WGS) entry which is preliminary data.</text>
</comment>
<dbReference type="Proteomes" id="UP001595526">
    <property type="component" value="Unassembled WGS sequence"/>
</dbReference>
<protein>
    <submittedName>
        <fullName evidence="2">Panacea domain-containing protein</fullName>
    </submittedName>
</protein>
<evidence type="ECO:0000259" key="1">
    <source>
        <dbReference type="Pfam" id="PF13274"/>
    </source>
</evidence>
<dbReference type="EMBL" id="JBHRTA010000031">
    <property type="protein sequence ID" value="MFC3198109.1"/>
    <property type="molecule type" value="Genomic_DNA"/>
</dbReference>
<evidence type="ECO:0000313" key="3">
    <source>
        <dbReference type="Proteomes" id="UP001595526"/>
    </source>
</evidence>
<feature type="domain" description="Antitoxin SocA-like Panacea" evidence="1">
    <location>
        <begin position="20"/>
        <end position="116"/>
    </location>
</feature>
<organism evidence="2 3">
    <name type="scientific">Parapedobacter deserti</name>
    <dbReference type="NCBI Taxonomy" id="1912957"/>
    <lineage>
        <taxon>Bacteria</taxon>
        <taxon>Pseudomonadati</taxon>
        <taxon>Bacteroidota</taxon>
        <taxon>Sphingobacteriia</taxon>
        <taxon>Sphingobacteriales</taxon>
        <taxon>Sphingobacteriaceae</taxon>
        <taxon>Parapedobacter</taxon>
    </lineage>
</organism>
<gene>
    <name evidence="2" type="ORF">ACFOET_10855</name>
</gene>
<evidence type="ECO:0000313" key="2">
    <source>
        <dbReference type="EMBL" id="MFC3198109.1"/>
    </source>
</evidence>
<reference evidence="3" key="1">
    <citation type="journal article" date="2019" name="Int. J. Syst. Evol. Microbiol.">
        <title>The Global Catalogue of Microorganisms (GCM) 10K type strain sequencing project: providing services to taxonomists for standard genome sequencing and annotation.</title>
        <authorList>
            <consortium name="The Broad Institute Genomics Platform"/>
            <consortium name="The Broad Institute Genome Sequencing Center for Infectious Disease"/>
            <person name="Wu L."/>
            <person name="Ma J."/>
        </authorList>
    </citation>
    <scope>NUCLEOTIDE SEQUENCE [LARGE SCALE GENOMIC DNA]</scope>
    <source>
        <strain evidence="3">KCTC 52416</strain>
    </source>
</reference>
<accession>A0ABV7JJ30</accession>